<dbReference type="RefSeq" id="WP_212952467.1">
    <property type="nucleotide sequence ID" value="NZ_BORJ01000001.1"/>
</dbReference>
<dbReference type="EMBL" id="BORJ01000001">
    <property type="protein sequence ID" value="GIN94217.1"/>
    <property type="molecule type" value="Genomic_DNA"/>
</dbReference>
<reference evidence="1 2" key="1">
    <citation type="submission" date="2021-03" db="EMBL/GenBank/DDBJ databases">
        <title>Antimicrobial resistance genes in bacteria isolated from Japanese honey, and their potential for conferring macrolide and lincosamide resistance in the American foulbrood pathogen Paenibacillus larvae.</title>
        <authorList>
            <person name="Okamoto M."/>
            <person name="Kumagai M."/>
            <person name="Kanamori H."/>
            <person name="Takamatsu D."/>
        </authorList>
    </citation>
    <scope>NUCLEOTIDE SEQUENCE [LARGE SCALE GENOMIC DNA]</scope>
    <source>
        <strain evidence="1 2">J6TS1</strain>
    </source>
</reference>
<protein>
    <recommendedName>
        <fullName evidence="3">YpjP-like protein</fullName>
    </recommendedName>
</protein>
<keyword evidence="2" id="KW-1185">Reference proteome</keyword>
<evidence type="ECO:0008006" key="3">
    <source>
        <dbReference type="Google" id="ProtNLM"/>
    </source>
</evidence>
<gene>
    <name evidence="1" type="primary">ypjP</name>
    <name evidence="1" type="ORF">J6TS1_00870</name>
</gene>
<comment type="caution">
    <text evidence="1">The sequence shown here is derived from an EMBL/GenBank/DDBJ whole genome shotgun (WGS) entry which is preliminary data.</text>
</comment>
<name>A0ABQ4KQ95_SIMTE</name>
<dbReference type="InterPro" id="IPR025616">
    <property type="entry name" value="YpjP"/>
</dbReference>
<organism evidence="1 2">
    <name type="scientific">Siminovitchia terrae</name>
    <name type="common">Bacillus terrae</name>
    <dbReference type="NCBI Taxonomy" id="1914933"/>
    <lineage>
        <taxon>Bacteria</taxon>
        <taxon>Bacillati</taxon>
        <taxon>Bacillota</taxon>
        <taxon>Bacilli</taxon>
        <taxon>Bacillales</taxon>
        <taxon>Bacillaceae</taxon>
        <taxon>Siminovitchia</taxon>
    </lineage>
</organism>
<evidence type="ECO:0000313" key="1">
    <source>
        <dbReference type="EMBL" id="GIN94217.1"/>
    </source>
</evidence>
<dbReference type="Proteomes" id="UP000680670">
    <property type="component" value="Unassembled WGS sequence"/>
</dbReference>
<proteinExistence type="predicted"/>
<accession>A0ABQ4KQ95</accession>
<dbReference type="Pfam" id="PF14005">
    <property type="entry name" value="YpjP"/>
    <property type="match status" value="1"/>
</dbReference>
<sequence length="197" mass="22973">MKLWIRKVFVFLIALVTLGFYIPSIEQEAGVKEESEVHTSFEALEENGDSEAESADDFGISKEKENKTLLLTGLAREQAMAKLGPRILKQVEDEFLEGILPEMEEVLSSLLIEAGPQEAVYFKITDQPSYGYGERIFHIYDVRSEEDVARFHVRRDKRPLEGYWFNFHYHLSKDNFEKHHQIGEIYWSRNTPPKWMA</sequence>
<evidence type="ECO:0000313" key="2">
    <source>
        <dbReference type="Proteomes" id="UP000680670"/>
    </source>
</evidence>